<protein>
    <submittedName>
        <fullName evidence="3">Uncharacterized protein LOC106164303</fullName>
    </submittedName>
</protein>
<evidence type="ECO:0000313" key="2">
    <source>
        <dbReference type="Proteomes" id="UP000085678"/>
    </source>
</evidence>
<accession>A0A1S3IHP2</accession>
<dbReference type="KEGG" id="lak:106164303"/>
<keyword evidence="2" id="KW-1185">Reference proteome</keyword>
<name>A0A1S3IHP2_LINAN</name>
<reference evidence="3" key="1">
    <citation type="submission" date="2025-08" db="UniProtKB">
        <authorList>
            <consortium name="RefSeq"/>
        </authorList>
    </citation>
    <scope>IDENTIFICATION</scope>
    <source>
        <tissue evidence="3">Gonads</tissue>
    </source>
</reference>
<dbReference type="Proteomes" id="UP000085678">
    <property type="component" value="Unplaced"/>
</dbReference>
<dbReference type="RefSeq" id="XP_013397638.1">
    <property type="nucleotide sequence ID" value="XM_013542184.1"/>
</dbReference>
<evidence type="ECO:0000256" key="1">
    <source>
        <dbReference type="SAM" id="MobiDB-lite"/>
    </source>
</evidence>
<proteinExistence type="predicted"/>
<dbReference type="GeneID" id="106164303"/>
<organism evidence="2 3">
    <name type="scientific">Lingula anatina</name>
    <name type="common">Brachiopod</name>
    <name type="synonym">Lingula unguis</name>
    <dbReference type="NCBI Taxonomy" id="7574"/>
    <lineage>
        <taxon>Eukaryota</taxon>
        <taxon>Metazoa</taxon>
        <taxon>Spiralia</taxon>
        <taxon>Lophotrochozoa</taxon>
        <taxon>Brachiopoda</taxon>
        <taxon>Linguliformea</taxon>
        <taxon>Lingulata</taxon>
        <taxon>Lingulida</taxon>
        <taxon>Linguloidea</taxon>
        <taxon>Lingulidae</taxon>
        <taxon>Lingula</taxon>
    </lineage>
</organism>
<gene>
    <name evidence="3" type="primary">LOC106164303</name>
</gene>
<evidence type="ECO:0000313" key="3">
    <source>
        <dbReference type="RefSeq" id="XP_013397638.1"/>
    </source>
</evidence>
<feature type="region of interest" description="Disordered" evidence="1">
    <location>
        <begin position="14"/>
        <end position="33"/>
    </location>
</feature>
<sequence length="273" mass="30386">MVLCGTLNFGKSSVGKDMENQGSEKTESEEKQLTHGAAAVPLHLPHCANDEIKIDVVPLPHCGVRVIVQDKRNRPQSNQPRDGDIVSLWSVMSNAGDGFLQVTNVKVDPFLDKDEYVVNTAGELDTDATKFMWQTRFSPGNAHPWINITDLDPVILKIRGTQFKQDGDNSWYIITVDGDDVVAKPENVFPGEDATQTNQFQIFNPSRWPVYSMPEVGRNIRFNINNAGSNMFLGSSAKGKARKVSQEGDPEGANYYWPNPAILFFVYDRGQPI</sequence>
<dbReference type="InParanoid" id="A0A1S3IHP2"/>
<dbReference type="AlphaFoldDB" id="A0A1S3IHP2"/>